<evidence type="ECO:0000313" key="4">
    <source>
        <dbReference type="EMBL" id="CAF4026137.1"/>
    </source>
</evidence>
<evidence type="ECO:0000313" key="2">
    <source>
        <dbReference type="EMBL" id="CAF1419273.1"/>
    </source>
</evidence>
<protein>
    <submittedName>
        <fullName evidence="1">Uncharacterized protein</fullName>
    </submittedName>
</protein>
<dbReference type="Proteomes" id="UP000663823">
    <property type="component" value="Unassembled WGS sequence"/>
</dbReference>
<accession>A0A815LRF1</accession>
<dbReference type="EMBL" id="CAJNOO010005180">
    <property type="protein sequence ID" value="CAF1407711.1"/>
    <property type="molecule type" value="Genomic_DNA"/>
</dbReference>
<dbReference type="OrthoDB" id="10019852at2759"/>
<organism evidence="1 5">
    <name type="scientific">Rotaria sordida</name>
    <dbReference type="NCBI Taxonomy" id="392033"/>
    <lineage>
        <taxon>Eukaryota</taxon>
        <taxon>Metazoa</taxon>
        <taxon>Spiralia</taxon>
        <taxon>Gnathifera</taxon>
        <taxon>Rotifera</taxon>
        <taxon>Eurotatoria</taxon>
        <taxon>Bdelloidea</taxon>
        <taxon>Philodinida</taxon>
        <taxon>Philodinidae</taxon>
        <taxon>Rotaria</taxon>
    </lineage>
</organism>
<dbReference type="AlphaFoldDB" id="A0A815LRF1"/>
<evidence type="ECO:0000313" key="3">
    <source>
        <dbReference type="EMBL" id="CAF3967003.1"/>
    </source>
</evidence>
<dbReference type="Proteomes" id="UP000663836">
    <property type="component" value="Unassembled WGS sequence"/>
</dbReference>
<dbReference type="EMBL" id="CAJOAX010008126">
    <property type="protein sequence ID" value="CAF4026137.1"/>
    <property type="molecule type" value="Genomic_DNA"/>
</dbReference>
<evidence type="ECO:0000313" key="1">
    <source>
        <dbReference type="EMBL" id="CAF1407711.1"/>
    </source>
</evidence>
<dbReference type="Proteomes" id="UP000663864">
    <property type="component" value="Unassembled WGS sequence"/>
</dbReference>
<dbReference type="EMBL" id="CAJNOT010004166">
    <property type="protein sequence ID" value="CAF1419273.1"/>
    <property type="molecule type" value="Genomic_DNA"/>
</dbReference>
<comment type="caution">
    <text evidence="1">The sequence shown here is derived from an EMBL/GenBank/DDBJ whole genome shotgun (WGS) entry which is preliminary data.</text>
</comment>
<gene>
    <name evidence="3" type="ORF">JBS370_LOCUS24414</name>
    <name evidence="4" type="ORF">OTI717_LOCUS30382</name>
    <name evidence="1" type="ORF">RFH988_LOCUS35112</name>
    <name evidence="2" type="ORF">ZHD862_LOCUS33884</name>
</gene>
<dbReference type="Proteomes" id="UP000663882">
    <property type="component" value="Unassembled WGS sequence"/>
</dbReference>
<name>A0A815LRF1_9BILA</name>
<proteinExistence type="predicted"/>
<reference evidence="1" key="1">
    <citation type="submission" date="2021-02" db="EMBL/GenBank/DDBJ databases">
        <authorList>
            <person name="Nowell W R."/>
        </authorList>
    </citation>
    <scope>NUCLEOTIDE SEQUENCE</scope>
</reference>
<dbReference type="EMBL" id="CAJOBD010003813">
    <property type="protein sequence ID" value="CAF3967003.1"/>
    <property type="molecule type" value="Genomic_DNA"/>
</dbReference>
<sequence>MNSNKHDNNQSTQVLNHTTYPHDQSIEHQHHLSKYRCFHRNKIYDKSQQISKIQPNSIIDNSHILLPDQYIRDLTDVYRREKDFLEQQNNYTSHKEIFINIKENPEKENDECEPKYYIKEYYYTIPCICETSLPGRIFQNFVNGIKLSIEFFLFINDVIRRRHEFIEYHYPFNGHQSYNCQVNHNYPFVHRSTYSNKMIKLNSIRNQLNKKPSPMKHTTTSTYYDIH</sequence>
<evidence type="ECO:0000313" key="5">
    <source>
        <dbReference type="Proteomes" id="UP000663882"/>
    </source>
</evidence>